<name>A0AAV3PGW5_LITER</name>
<feature type="region of interest" description="Disordered" evidence="1">
    <location>
        <begin position="63"/>
        <end position="85"/>
    </location>
</feature>
<protein>
    <submittedName>
        <fullName evidence="2">Uncharacterized protein</fullName>
    </submittedName>
</protein>
<dbReference type="Proteomes" id="UP001454036">
    <property type="component" value="Unassembled WGS sequence"/>
</dbReference>
<evidence type="ECO:0000256" key="1">
    <source>
        <dbReference type="SAM" id="MobiDB-lite"/>
    </source>
</evidence>
<evidence type="ECO:0000313" key="2">
    <source>
        <dbReference type="EMBL" id="GAA0150949.1"/>
    </source>
</evidence>
<reference evidence="2 3" key="1">
    <citation type="submission" date="2024-01" db="EMBL/GenBank/DDBJ databases">
        <title>The complete chloroplast genome sequence of Lithospermum erythrorhizon: insights into the phylogenetic relationship among Boraginaceae species and the maternal lineages of purple gromwells.</title>
        <authorList>
            <person name="Okada T."/>
            <person name="Watanabe K."/>
        </authorList>
    </citation>
    <scope>NUCLEOTIDE SEQUENCE [LARGE SCALE GENOMIC DNA]</scope>
</reference>
<evidence type="ECO:0000313" key="3">
    <source>
        <dbReference type="Proteomes" id="UP001454036"/>
    </source>
</evidence>
<feature type="compositionally biased region" description="Basic and acidic residues" evidence="1">
    <location>
        <begin position="63"/>
        <end position="72"/>
    </location>
</feature>
<accession>A0AAV3PGW5</accession>
<sequence>MIYVFFKLQKLFKNKKNKIKEKKSQPAPRNYTLLKKSILWQPNGVSPNLLVLLAEKRRKHGNKIEGINHGRDTPSTTGREGNDRNFTGDDWTWEEVIVVQKFDPNILGGLVVEFSHNRTKARQMERFLHHPVNLQGL</sequence>
<comment type="caution">
    <text evidence="2">The sequence shown here is derived from an EMBL/GenBank/DDBJ whole genome shotgun (WGS) entry which is preliminary data.</text>
</comment>
<gene>
    <name evidence="2" type="ORF">LIER_37208</name>
</gene>
<keyword evidence="3" id="KW-1185">Reference proteome</keyword>
<organism evidence="2 3">
    <name type="scientific">Lithospermum erythrorhizon</name>
    <name type="common">Purple gromwell</name>
    <name type="synonym">Lithospermum officinale var. erythrorhizon</name>
    <dbReference type="NCBI Taxonomy" id="34254"/>
    <lineage>
        <taxon>Eukaryota</taxon>
        <taxon>Viridiplantae</taxon>
        <taxon>Streptophyta</taxon>
        <taxon>Embryophyta</taxon>
        <taxon>Tracheophyta</taxon>
        <taxon>Spermatophyta</taxon>
        <taxon>Magnoliopsida</taxon>
        <taxon>eudicotyledons</taxon>
        <taxon>Gunneridae</taxon>
        <taxon>Pentapetalae</taxon>
        <taxon>asterids</taxon>
        <taxon>lamiids</taxon>
        <taxon>Boraginales</taxon>
        <taxon>Boraginaceae</taxon>
        <taxon>Boraginoideae</taxon>
        <taxon>Lithospermeae</taxon>
        <taxon>Lithospermum</taxon>
    </lineage>
</organism>
<proteinExistence type="predicted"/>
<dbReference type="AlphaFoldDB" id="A0AAV3PGW5"/>
<dbReference type="EMBL" id="BAABME010017675">
    <property type="protein sequence ID" value="GAA0150949.1"/>
    <property type="molecule type" value="Genomic_DNA"/>
</dbReference>